<organism evidence="2 3">
    <name type="scientific">Tardiphaga robiniae</name>
    <dbReference type="NCBI Taxonomy" id="943830"/>
    <lineage>
        <taxon>Bacteria</taxon>
        <taxon>Pseudomonadati</taxon>
        <taxon>Pseudomonadota</taxon>
        <taxon>Alphaproteobacteria</taxon>
        <taxon>Hyphomicrobiales</taxon>
        <taxon>Nitrobacteraceae</taxon>
        <taxon>Tardiphaga</taxon>
    </lineage>
</organism>
<feature type="chain" id="PRO_5007848647" evidence="1">
    <location>
        <begin position="26"/>
        <end position="81"/>
    </location>
</feature>
<feature type="signal peptide" evidence="1">
    <location>
        <begin position="1"/>
        <end position="25"/>
    </location>
</feature>
<protein>
    <submittedName>
        <fullName evidence="2">Uncharacterized protein</fullName>
    </submittedName>
</protein>
<gene>
    <name evidence="2" type="ORF">A4A58_22435</name>
</gene>
<dbReference type="AlphaFoldDB" id="A0A164AD02"/>
<comment type="caution">
    <text evidence="2">The sequence shown here is derived from an EMBL/GenBank/DDBJ whole genome shotgun (WGS) entry which is preliminary data.</text>
</comment>
<evidence type="ECO:0000313" key="3">
    <source>
        <dbReference type="Proteomes" id="UP000076574"/>
    </source>
</evidence>
<dbReference type="EMBL" id="LVYV01000003">
    <property type="protein sequence ID" value="KZD24620.1"/>
    <property type="molecule type" value="Genomic_DNA"/>
</dbReference>
<accession>A0A164AD02</accession>
<sequence>MIKKLALLAAAAVLYVAAPAGPASAQGINVQIGGGGYHHQDRGYHRGHGYRQSRAYVRRDYGHRHHGWDRRGTRTKTVIVR</sequence>
<evidence type="ECO:0000313" key="2">
    <source>
        <dbReference type="EMBL" id="KZD24620.1"/>
    </source>
</evidence>
<proteinExistence type="predicted"/>
<dbReference type="Proteomes" id="UP000076574">
    <property type="component" value="Unassembled WGS sequence"/>
</dbReference>
<keyword evidence="3" id="KW-1185">Reference proteome</keyword>
<keyword evidence="1" id="KW-0732">Signal</keyword>
<evidence type="ECO:0000256" key="1">
    <source>
        <dbReference type="SAM" id="SignalP"/>
    </source>
</evidence>
<name>A0A164AD02_9BRAD</name>
<reference evidence="2 3" key="1">
    <citation type="submission" date="2016-03" db="EMBL/GenBank/DDBJ databases">
        <title>Microsymbionts genomes from the relict species Vavilovia formosa (Stev.) Fed.</title>
        <authorList>
            <person name="Kopat V."/>
            <person name="Chirak E."/>
            <person name="Kimeklis A."/>
            <person name="Andronov E."/>
        </authorList>
    </citation>
    <scope>NUCLEOTIDE SEQUENCE [LARGE SCALE GENOMIC DNA]</scope>
    <source>
        <strain evidence="2 3">Vaf07</strain>
    </source>
</reference>
<dbReference type="RefSeq" id="WP_068730930.1">
    <property type="nucleotide sequence ID" value="NZ_LVYV01000003.1"/>
</dbReference>